<feature type="compositionally biased region" description="Basic residues" evidence="4">
    <location>
        <begin position="357"/>
        <end position="371"/>
    </location>
</feature>
<evidence type="ECO:0000256" key="2">
    <source>
        <dbReference type="ARBA" id="ARBA00022884"/>
    </source>
</evidence>
<dbReference type="InterPro" id="IPR035979">
    <property type="entry name" value="RBD_domain_sf"/>
</dbReference>
<feature type="compositionally biased region" description="Basic and acidic residues" evidence="4">
    <location>
        <begin position="400"/>
        <end position="414"/>
    </location>
</feature>
<keyword evidence="2 3" id="KW-0694">RNA-binding</keyword>
<name>A0A8J8T591_HALGN</name>
<comment type="caution">
    <text evidence="6">The sequence shown here is derived from an EMBL/GenBank/DDBJ whole genome shotgun (WGS) entry which is preliminary data.</text>
</comment>
<evidence type="ECO:0000313" key="7">
    <source>
        <dbReference type="Proteomes" id="UP000785679"/>
    </source>
</evidence>
<evidence type="ECO:0000256" key="1">
    <source>
        <dbReference type="ARBA" id="ARBA00022737"/>
    </source>
</evidence>
<dbReference type="SMART" id="SM00360">
    <property type="entry name" value="RRM"/>
    <property type="match status" value="2"/>
</dbReference>
<feature type="compositionally biased region" description="Basic and acidic residues" evidence="4">
    <location>
        <begin position="303"/>
        <end position="329"/>
    </location>
</feature>
<dbReference type="PANTHER" id="PTHR48032:SF6">
    <property type="entry name" value="RNA-BINDING (RRM_RBD_RNP MOTIFS) FAMILY PROTEIN"/>
    <property type="match status" value="1"/>
</dbReference>
<feature type="region of interest" description="Disordered" evidence="4">
    <location>
        <begin position="260"/>
        <end position="422"/>
    </location>
</feature>
<dbReference type="SUPFAM" id="SSF54928">
    <property type="entry name" value="RNA-binding domain, RBD"/>
    <property type="match status" value="2"/>
</dbReference>
<dbReference type="PANTHER" id="PTHR48032">
    <property type="entry name" value="RNA-BINDING PROTEIN MUSASHI HOMOLOG RBP6"/>
    <property type="match status" value="1"/>
</dbReference>
<dbReference type="InterPro" id="IPR000504">
    <property type="entry name" value="RRM_dom"/>
</dbReference>
<organism evidence="6 7">
    <name type="scientific">Halteria grandinella</name>
    <dbReference type="NCBI Taxonomy" id="5974"/>
    <lineage>
        <taxon>Eukaryota</taxon>
        <taxon>Sar</taxon>
        <taxon>Alveolata</taxon>
        <taxon>Ciliophora</taxon>
        <taxon>Intramacronucleata</taxon>
        <taxon>Spirotrichea</taxon>
        <taxon>Stichotrichia</taxon>
        <taxon>Sporadotrichida</taxon>
        <taxon>Halteriidae</taxon>
        <taxon>Halteria</taxon>
    </lineage>
</organism>
<feature type="compositionally biased region" description="Gly residues" evidence="4">
    <location>
        <begin position="263"/>
        <end position="285"/>
    </location>
</feature>
<evidence type="ECO:0000313" key="6">
    <source>
        <dbReference type="EMBL" id="TNV82250.1"/>
    </source>
</evidence>
<dbReference type="Gene3D" id="3.30.70.330">
    <property type="match status" value="2"/>
</dbReference>
<keyword evidence="1" id="KW-0677">Repeat</keyword>
<dbReference type="OrthoDB" id="312488at2759"/>
<keyword evidence="7" id="KW-1185">Reference proteome</keyword>
<feature type="domain" description="RRM" evidence="5">
    <location>
        <begin position="181"/>
        <end position="259"/>
    </location>
</feature>
<dbReference type="GO" id="GO:0006417">
    <property type="term" value="P:regulation of translation"/>
    <property type="evidence" value="ECO:0007669"/>
    <property type="project" value="TreeGrafter"/>
</dbReference>
<gene>
    <name evidence="6" type="ORF">FGO68_gene11505</name>
</gene>
<accession>A0A8J8T591</accession>
<feature type="compositionally biased region" description="Basic and acidic residues" evidence="4">
    <location>
        <begin position="340"/>
        <end position="356"/>
    </location>
</feature>
<dbReference type="Proteomes" id="UP000785679">
    <property type="component" value="Unassembled WGS sequence"/>
</dbReference>
<evidence type="ECO:0000256" key="3">
    <source>
        <dbReference type="PROSITE-ProRule" id="PRU00176"/>
    </source>
</evidence>
<reference evidence="6" key="1">
    <citation type="submission" date="2019-06" db="EMBL/GenBank/DDBJ databases">
        <authorList>
            <person name="Zheng W."/>
        </authorList>
    </citation>
    <scope>NUCLEOTIDE SEQUENCE</scope>
    <source>
        <strain evidence="6">QDHG01</strain>
    </source>
</reference>
<dbReference type="GO" id="GO:0003729">
    <property type="term" value="F:mRNA binding"/>
    <property type="evidence" value="ECO:0007669"/>
    <property type="project" value="TreeGrafter"/>
</dbReference>
<evidence type="ECO:0000256" key="4">
    <source>
        <dbReference type="SAM" id="MobiDB-lite"/>
    </source>
</evidence>
<protein>
    <recommendedName>
        <fullName evidence="5">RRM domain-containing protein</fullName>
    </recommendedName>
</protein>
<dbReference type="InterPro" id="IPR012677">
    <property type="entry name" value="Nucleotide-bd_a/b_plait_sf"/>
</dbReference>
<sequence>MGFPQAVAPIMNPAMFAGTSWPGSSSFHTPDYLLFIEPDLYNYFQQFGTVLDQIVMRDKNTNRGRGFGFVKMSFKDEEEAQRAKEQIINQNQYPGHIILDKKVDVKSADDFHDKKQGGMGASGLPPGMMPGFGVPGMGPAGAFPPGIPGVAPVSKPNPYAIAETKIKGENNFEVSFKYPRSKIFVGGLDFKLTQDELKYHFQQYGEVVDACILKDIYTGQSRGFGFVTFKDEDTAQHLINNIQVTTINGRKADIKKAEVKAGGQPGFGGPGGPSGGGAPGGGFKGGFREQQGPATIPPYGSGGKDDSSGSRGYEREMGGHHGQRGDHNRDRHHGGGGRDFGGDRGRSGGFGRDRSRSRDRKRSHSRDRNKRPGGGFDNRGQQDYGRRGHQGGGGAMHHNNGGDRGPRRREDSPRDKRRHSRS</sequence>
<evidence type="ECO:0000259" key="5">
    <source>
        <dbReference type="PROSITE" id="PS50102"/>
    </source>
</evidence>
<dbReference type="EMBL" id="RRYP01005201">
    <property type="protein sequence ID" value="TNV82250.1"/>
    <property type="molecule type" value="Genomic_DNA"/>
</dbReference>
<proteinExistence type="predicted"/>
<dbReference type="PROSITE" id="PS50102">
    <property type="entry name" value="RRM"/>
    <property type="match status" value="2"/>
</dbReference>
<dbReference type="Pfam" id="PF00076">
    <property type="entry name" value="RRM_1"/>
    <property type="match status" value="2"/>
</dbReference>
<dbReference type="AlphaFoldDB" id="A0A8J8T591"/>
<feature type="domain" description="RRM" evidence="5">
    <location>
        <begin position="37"/>
        <end position="110"/>
    </location>
</feature>